<keyword evidence="3" id="KW-0418">Kinase</keyword>
<keyword evidence="4" id="KW-1185">Reference proteome</keyword>
<keyword evidence="2" id="KW-0067">ATP-binding</keyword>
<dbReference type="InterPro" id="IPR011009">
    <property type="entry name" value="Kinase-like_dom_sf"/>
</dbReference>
<dbReference type="GO" id="GO:0016301">
    <property type="term" value="F:kinase activity"/>
    <property type="evidence" value="ECO:0007669"/>
    <property type="project" value="UniProtKB-KW"/>
</dbReference>
<accession>A0A3N0YSH4</accession>
<comment type="caution">
    <text evidence="3">The sequence shown here is derived from an EMBL/GenBank/DDBJ whole genome shotgun (WGS) entry which is preliminary data.</text>
</comment>
<dbReference type="Proteomes" id="UP000281406">
    <property type="component" value="Unassembled WGS sequence"/>
</dbReference>
<organism evidence="3 4">
    <name type="scientific">Anabarilius grahami</name>
    <name type="common">Kanglang fish</name>
    <name type="synonym">Barilius grahami</name>
    <dbReference type="NCBI Taxonomy" id="495550"/>
    <lineage>
        <taxon>Eukaryota</taxon>
        <taxon>Metazoa</taxon>
        <taxon>Chordata</taxon>
        <taxon>Craniata</taxon>
        <taxon>Vertebrata</taxon>
        <taxon>Euteleostomi</taxon>
        <taxon>Actinopterygii</taxon>
        <taxon>Neopterygii</taxon>
        <taxon>Teleostei</taxon>
        <taxon>Ostariophysi</taxon>
        <taxon>Cypriniformes</taxon>
        <taxon>Xenocyprididae</taxon>
        <taxon>Xenocypridinae</taxon>
        <taxon>Xenocypridinae incertae sedis</taxon>
        <taxon>Anabarilius</taxon>
    </lineage>
</organism>
<dbReference type="AlphaFoldDB" id="A0A3N0YSH4"/>
<proteinExistence type="predicted"/>
<sequence length="200" mass="22938">MRCSEFGRDLDIAAPLRAHYCADSGSTFTVRRLETQDVSTILAHRRLQLLQWKRVKGDIWWWQGKLQVQFLQLIQRLDYGNDLRMSLIYPLFRGNSDVDQLGKIFDVVGVPSPEDWPQEVGLPQSAFSPRPPQPIEDLVPDMDELGKSLLLRFLSFNPSRRISAYDALSHPYFQSLDSTSKSLYAQPFPSKKPSLEERAA</sequence>
<keyword evidence="3" id="KW-0808">Transferase</keyword>
<gene>
    <name evidence="3" type="ORF">DPX16_7594</name>
</gene>
<evidence type="ECO:0000256" key="1">
    <source>
        <dbReference type="ARBA" id="ARBA00022741"/>
    </source>
</evidence>
<dbReference type="OrthoDB" id="1732493at2759"/>
<dbReference type="Gene3D" id="1.10.510.10">
    <property type="entry name" value="Transferase(Phosphotransferase) domain 1"/>
    <property type="match status" value="1"/>
</dbReference>
<dbReference type="EMBL" id="RJVU01028973">
    <property type="protein sequence ID" value="ROL48658.1"/>
    <property type="molecule type" value="Genomic_DNA"/>
</dbReference>
<evidence type="ECO:0000313" key="4">
    <source>
        <dbReference type="Proteomes" id="UP000281406"/>
    </source>
</evidence>
<dbReference type="PANTHER" id="PTHR24055">
    <property type="entry name" value="MITOGEN-ACTIVATED PROTEIN KINASE"/>
    <property type="match status" value="1"/>
</dbReference>
<dbReference type="SUPFAM" id="SSF56112">
    <property type="entry name" value="Protein kinase-like (PK-like)"/>
    <property type="match status" value="1"/>
</dbReference>
<dbReference type="GO" id="GO:0005524">
    <property type="term" value="F:ATP binding"/>
    <property type="evidence" value="ECO:0007669"/>
    <property type="project" value="UniProtKB-KW"/>
</dbReference>
<evidence type="ECO:0000256" key="2">
    <source>
        <dbReference type="ARBA" id="ARBA00022840"/>
    </source>
</evidence>
<keyword evidence="1" id="KW-0547">Nucleotide-binding</keyword>
<protein>
    <submittedName>
        <fullName evidence="3">Cyclin-dependent kinase 6</fullName>
    </submittedName>
</protein>
<dbReference type="InterPro" id="IPR050117">
    <property type="entry name" value="MAPK"/>
</dbReference>
<name>A0A3N0YSH4_ANAGA</name>
<evidence type="ECO:0000313" key="3">
    <source>
        <dbReference type="EMBL" id="ROL48658.1"/>
    </source>
</evidence>
<reference evidence="3 4" key="1">
    <citation type="submission" date="2018-10" db="EMBL/GenBank/DDBJ databases">
        <title>Genome assembly for a Yunnan-Guizhou Plateau 3E fish, Anabarilius grahami (Regan), and its evolutionary and genetic applications.</title>
        <authorList>
            <person name="Jiang W."/>
        </authorList>
    </citation>
    <scope>NUCLEOTIDE SEQUENCE [LARGE SCALE GENOMIC DNA]</scope>
    <source>
        <strain evidence="3">AG-KIZ</strain>
        <tissue evidence="3">Muscle</tissue>
    </source>
</reference>